<dbReference type="Proteomes" id="UP000678393">
    <property type="component" value="Unassembled WGS sequence"/>
</dbReference>
<feature type="domain" description="Major facilitator superfamily (MFS) profile" evidence="3">
    <location>
        <begin position="7"/>
        <end position="414"/>
    </location>
</feature>
<gene>
    <name evidence="4" type="ORF">CUNI_LOCUS798</name>
</gene>
<feature type="transmembrane region" description="Helical" evidence="2">
    <location>
        <begin position="391"/>
        <end position="411"/>
    </location>
</feature>
<evidence type="ECO:0000256" key="1">
    <source>
        <dbReference type="ARBA" id="ARBA00004141"/>
    </source>
</evidence>
<feature type="transmembrane region" description="Helical" evidence="2">
    <location>
        <begin position="325"/>
        <end position="347"/>
    </location>
</feature>
<evidence type="ECO:0000313" key="5">
    <source>
        <dbReference type="Proteomes" id="UP000678393"/>
    </source>
</evidence>
<comment type="subcellular location">
    <subcellularLocation>
        <location evidence="1">Membrane</location>
        <topology evidence="1">Multi-pass membrane protein</topology>
    </subcellularLocation>
</comment>
<dbReference type="GO" id="GO:0008028">
    <property type="term" value="F:monocarboxylic acid transmembrane transporter activity"/>
    <property type="evidence" value="ECO:0007669"/>
    <property type="project" value="TreeGrafter"/>
</dbReference>
<dbReference type="OrthoDB" id="6499973at2759"/>
<dbReference type="GO" id="GO:0016020">
    <property type="term" value="C:membrane"/>
    <property type="evidence" value="ECO:0007669"/>
    <property type="project" value="UniProtKB-SubCell"/>
</dbReference>
<dbReference type="PANTHER" id="PTHR11360">
    <property type="entry name" value="MONOCARBOXYLATE TRANSPORTER"/>
    <property type="match status" value="1"/>
</dbReference>
<feature type="transmembrane region" description="Helical" evidence="2">
    <location>
        <begin position="133"/>
        <end position="160"/>
    </location>
</feature>
<keyword evidence="2" id="KW-1133">Transmembrane helix</keyword>
<dbReference type="Gene3D" id="1.20.1250.20">
    <property type="entry name" value="MFS general substrate transporter like domains"/>
    <property type="match status" value="2"/>
</dbReference>
<dbReference type="InterPro" id="IPR050327">
    <property type="entry name" value="Proton-linked_MCT"/>
</dbReference>
<keyword evidence="2" id="KW-0812">Transmembrane</keyword>
<evidence type="ECO:0000313" key="4">
    <source>
        <dbReference type="EMBL" id="CAG5115240.1"/>
    </source>
</evidence>
<feature type="transmembrane region" description="Helical" evidence="2">
    <location>
        <begin position="7"/>
        <end position="31"/>
    </location>
</feature>
<name>A0A8S3YJS9_9EUPU</name>
<feature type="transmembrane region" description="Helical" evidence="2">
    <location>
        <begin position="226"/>
        <end position="251"/>
    </location>
</feature>
<feature type="transmembrane region" description="Helical" evidence="2">
    <location>
        <begin position="271"/>
        <end position="293"/>
    </location>
</feature>
<feature type="transmembrane region" description="Helical" evidence="2">
    <location>
        <begin position="300"/>
        <end position="319"/>
    </location>
</feature>
<evidence type="ECO:0000256" key="2">
    <source>
        <dbReference type="SAM" id="Phobius"/>
    </source>
</evidence>
<feature type="transmembrane region" description="Helical" evidence="2">
    <location>
        <begin position="76"/>
        <end position="98"/>
    </location>
</feature>
<keyword evidence="2" id="KW-0472">Membrane</keyword>
<dbReference type="EMBL" id="CAJHNH020000091">
    <property type="protein sequence ID" value="CAG5115240.1"/>
    <property type="molecule type" value="Genomic_DNA"/>
</dbReference>
<organism evidence="4 5">
    <name type="scientific">Candidula unifasciata</name>
    <dbReference type="NCBI Taxonomy" id="100452"/>
    <lineage>
        <taxon>Eukaryota</taxon>
        <taxon>Metazoa</taxon>
        <taxon>Spiralia</taxon>
        <taxon>Lophotrochozoa</taxon>
        <taxon>Mollusca</taxon>
        <taxon>Gastropoda</taxon>
        <taxon>Heterobranchia</taxon>
        <taxon>Euthyneura</taxon>
        <taxon>Panpulmonata</taxon>
        <taxon>Eupulmonata</taxon>
        <taxon>Stylommatophora</taxon>
        <taxon>Helicina</taxon>
        <taxon>Helicoidea</taxon>
        <taxon>Geomitridae</taxon>
        <taxon>Candidula</taxon>
    </lineage>
</organism>
<feature type="transmembrane region" description="Helical" evidence="2">
    <location>
        <begin position="359"/>
        <end position="379"/>
    </location>
</feature>
<dbReference type="PROSITE" id="PS50850">
    <property type="entry name" value="MFS"/>
    <property type="match status" value="1"/>
</dbReference>
<comment type="caution">
    <text evidence="4">The sequence shown here is derived from an EMBL/GenBank/DDBJ whole genome shotgun (WGS) entry which is preliminary data.</text>
</comment>
<dbReference type="InterPro" id="IPR011701">
    <property type="entry name" value="MFS"/>
</dbReference>
<proteinExistence type="predicted"/>
<feature type="transmembrane region" description="Helical" evidence="2">
    <location>
        <begin position="51"/>
        <end position="69"/>
    </location>
</feature>
<sequence length="428" mass="45905">MEGGKWGLVIILAAFMIQVLAFGVTSTVGVYNIDLLDYFDGATVGVSLIGSINYGVFLGSGPIVSFLMTRFSYRKIALFGSVLVVIGLLGMPILPYIPAMCVCFGLLTGFGSSCAYIPSHVLSGLYYDKHRSLATGVATSGSGLGGAIMPIITGVLIEYYTWKGSLIFVAGLCLHLIVFSALLREPPPLLMKETSITHVVPLNSKSAYEAVDVSKAKKIPNSSRHIYIFTNYGFDVYFASNIMWNAGTAIVNAFVPEFLTEKGLSPMEAAWYAGIYGFGCFVGGVLGGVFGNFRWVNRQVLYTASNIVMGVSLSAFPYFEQKPLYLVFLIISGIAFGIILGLLIVVLTDLIGVESLGNGLGYLMLSNGLGTFIGPPVAGLIKEATGSFKEAIVLSGVLCVFGGLIMILMPCRWNCCSQKKTEHLVYNN</sequence>
<dbReference type="AlphaFoldDB" id="A0A8S3YJS9"/>
<dbReference type="InterPro" id="IPR020846">
    <property type="entry name" value="MFS_dom"/>
</dbReference>
<protein>
    <recommendedName>
        <fullName evidence="3">Major facilitator superfamily (MFS) profile domain-containing protein</fullName>
    </recommendedName>
</protein>
<dbReference type="Pfam" id="PF07690">
    <property type="entry name" value="MFS_1"/>
    <property type="match status" value="2"/>
</dbReference>
<dbReference type="InterPro" id="IPR036259">
    <property type="entry name" value="MFS_trans_sf"/>
</dbReference>
<feature type="transmembrane region" description="Helical" evidence="2">
    <location>
        <begin position="104"/>
        <end position="126"/>
    </location>
</feature>
<dbReference type="SUPFAM" id="SSF103473">
    <property type="entry name" value="MFS general substrate transporter"/>
    <property type="match status" value="1"/>
</dbReference>
<feature type="transmembrane region" description="Helical" evidence="2">
    <location>
        <begin position="166"/>
        <end position="183"/>
    </location>
</feature>
<evidence type="ECO:0000259" key="3">
    <source>
        <dbReference type="PROSITE" id="PS50850"/>
    </source>
</evidence>
<accession>A0A8S3YJS9</accession>
<keyword evidence="5" id="KW-1185">Reference proteome</keyword>
<dbReference type="PANTHER" id="PTHR11360:SF284">
    <property type="entry name" value="EG:103B4.3 PROTEIN-RELATED"/>
    <property type="match status" value="1"/>
</dbReference>
<reference evidence="4" key="1">
    <citation type="submission" date="2021-04" db="EMBL/GenBank/DDBJ databases">
        <authorList>
            <consortium name="Molecular Ecology Group"/>
        </authorList>
    </citation>
    <scope>NUCLEOTIDE SEQUENCE</scope>
</reference>